<dbReference type="AlphaFoldDB" id="A0A9W8JZZ6"/>
<feature type="compositionally biased region" description="Basic and acidic residues" evidence="1">
    <location>
        <begin position="121"/>
        <end position="132"/>
    </location>
</feature>
<dbReference type="EMBL" id="JANKHO010000532">
    <property type="protein sequence ID" value="KAJ3508776.1"/>
    <property type="molecule type" value="Genomic_DNA"/>
</dbReference>
<protein>
    <submittedName>
        <fullName evidence="2">Uncharacterized protein</fullName>
    </submittedName>
</protein>
<evidence type="ECO:0000313" key="2">
    <source>
        <dbReference type="EMBL" id="KAJ3508776.1"/>
    </source>
</evidence>
<reference evidence="2" key="1">
    <citation type="submission" date="2022-07" db="EMBL/GenBank/DDBJ databases">
        <title>Genome Sequence of Agrocybe chaxingu.</title>
        <authorList>
            <person name="Buettner E."/>
        </authorList>
    </citation>
    <scope>NUCLEOTIDE SEQUENCE</scope>
    <source>
        <strain evidence="2">MP-N11</strain>
    </source>
</reference>
<comment type="caution">
    <text evidence="2">The sequence shown here is derived from an EMBL/GenBank/DDBJ whole genome shotgun (WGS) entry which is preliminary data.</text>
</comment>
<gene>
    <name evidence="2" type="ORF">NLJ89_g5568</name>
</gene>
<evidence type="ECO:0000256" key="1">
    <source>
        <dbReference type="SAM" id="MobiDB-lite"/>
    </source>
</evidence>
<keyword evidence="3" id="KW-1185">Reference proteome</keyword>
<accession>A0A9W8JZZ6</accession>
<feature type="region of interest" description="Disordered" evidence="1">
    <location>
        <begin position="35"/>
        <end position="132"/>
    </location>
</feature>
<sequence length="153" mass="16665">MHGIPTLRWRLQLAHALADDALCSASQRDAFRLRRKADTASQEPLLSNEGEDDGLRDGPSRARLAGNPSNSDGETHSEDLSSVGRGSMDGAHAEEGASEEPNENASVRKARRADSGAGGYETHESKELHPRGEFIVELRSRYLYFGARINVPP</sequence>
<dbReference type="Proteomes" id="UP001148786">
    <property type="component" value="Unassembled WGS sequence"/>
</dbReference>
<proteinExistence type="predicted"/>
<organism evidence="2 3">
    <name type="scientific">Agrocybe chaxingu</name>
    <dbReference type="NCBI Taxonomy" id="84603"/>
    <lineage>
        <taxon>Eukaryota</taxon>
        <taxon>Fungi</taxon>
        <taxon>Dikarya</taxon>
        <taxon>Basidiomycota</taxon>
        <taxon>Agaricomycotina</taxon>
        <taxon>Agaricomycetes</taxon>
        <taxon>Agaricomycetidae</taxon>
        <taxon>Agaricales</taxon>
        <taxon>Agaricineae</taxon>
        <taxon>Strophariaceae</taxon>
        <taxon>Agrocybe</taxon>
    </lineage>
</organism>
<name>A0A9W8JZZ6_9AGAR</name>
<evidence type="ECO:0000313" key="3">
    <source>
        <dbReference type="Proteomes" id="UP001148786"/>
    </source>
</evidence>